<feature type="binding site" evidence="27">
    <location>
        <position position="215"/>
    </location>
    <ligand>
        <name>2-oxoglutarate</name>
        <dbReference type="ChEBI" id="CHEBI:16810"/>
    </ligand>
</feature>
<feature type="binding site" evidence="27">
    <location>
        <position position="211"/>
    </location>
    <ligand>
        <name>2-oxoglutarate</name>
        <dbReference type="ChEBI" id="CHEBI:16810"/>
    </ligand>
</feature>
<name>A0AAV0X6T8_9HEMI</name>
<dbReference type="GO" id="GO:0008198">
    <property type="term" value="F:ferrous iron binding"/>
    <property type="evidence" value="ECO:0007669"/>
    <property type="project" value="TreeGrafter"/>
</dbReference>
<comment type="catalytic activity">
    <reaction evidence="17">
        <text>a 1,N(2)-etheno-2'-deoxyguanosine in double-stranded DNA + 2-oxoglutarate + O2 + H2O = a 2'-deoxyguanosine in double-stranded DNA + glyoxal + succinate + CO2</text>
        <dbReference type="Rhea" id="RHEA:70487"/>
        <dbReference type="Rhea" id="RHEA-COMP:17910"/>
        <dbReference type="Rhea" id="RHEA-COMP:17912"/>
        <dbReference type="ChEBI" id="CHEBI:15377"/>
        <dbReference type="ChEBI" id="CHEBI:15379"/>
        <dbReference type="ChEBI" id="CHEBI:16526"/>
        <dbReference type="ChEBI" id="CHEBI:16810"/>
        <dbReference type="ChEBI" id="CHEBI:30031"/>
        <dbReference type="ChEBI" id="CHEBI:34779"/>
        <dbReference type="ChEBI" id="CHEBI:85445"/>
        <dbReference type="ChEBI" id="CHEBI:189586"/>
    </reaction>
    <physiologicalReaction direction="left-to-right" evidence="17">
        <dbReference type="Rhea" id="RHEA:70488"/>
    </physiologicalReaction>
</comment>
<keyword evidence="8" id="KW-0560">Oxidoreductase</keyword>
<dbReference type="InterPro" id="IPR005123">
    <property type="entry name" value="Oxoglu/Fe-dep_dioxygenase_dom"/>
</dbReference>
<evidence type="ECO:0000256" key="3">
    <source>
        <dbReference type="ARBA" id="ARBA00004642"/>
    </source>
</evidence>
<evidence type="ECO:0000256" key="23">
    <source>
        <dbReference type="ARBA" id="ARBA00066725"/>
    </source>
</evidence>
<dbReference type="GO" id="GO:0005730">
    <property type="term" value="C:nucleolus"/>
    <property type="evidence" value="ECO:0007669"/>
    <property type="project" value="UniProtKB-SubCell"/>
</dbReference>
<comment type="catalytic activity">
    <reaction evidence="15">
        <text>an N(3)-methyl-2'-deoxycytidine in double-stranded DNA + 2-oxoglutarate + O2 = a 2'-deoxycytidine in double-stranded DNA + formaldehyde + succinate + CO2 + H(+)</text>
        <dbReference type="Rhea" id="RHEA:70439"/>
        <dbReference type="Rhea" id="RHEA-COMP:14237"/>
        <dbReference type="Rhea" id="RHEA-COMP:17070"/>
        <dbReference type="ChEBI" id="CHEBI:15378"/>
        <dbReference type="ChEBI" id="CHEBI:15379"/>
        <dbReference type="ChEBI" id="CHEBI:16526"/>
        <dbReference type="ChEBI" id="CHEBI:16810"/>
        <dbReference type="ChEBI" id="CHEBI:16842"/>
        <dbReference type="ChEBI" id="CHEBI:30031"/>
        <dbReference type="ChEBI" id="CHEBI:85452"/>
        <dbReference type="ChEBI" id="CHEBI:139075"/>
    </reaction>
    <physiologicalReaction direction="left-to-right" evidence="15">
        <dbReference type="Rhea" id="RHEA:70440"/>
    </physiologicalReaction>
</comment>
<comment type="caution">
    <text evidence="29">The sequence shown here is derived from an EMBL/GenBank/DDBJ whole genome shotgun (WGS) entry which is preliminary data.</text>
</comment>
<evidence type="ECO:0000256" key="22">
    <source>
        <dbReference type="ARBA" id="ARBA00062909"/>
    </source>
</evidence>
<evidence type="ECO:0000259" key="28">
    <source>
        <dbReference type="PROSITE" id="PS51471"/>
    </source>
</evidence>
<evidence type="ECO:0000256" key="6">
    <source>
        <dbReference type="ARBA" id="ARBA00022842"/>
    </source>
</evidence>
<reference evidence="29 30" key="1">
    <citation type="submission" date="2023-01" db="EMBL/GenBank/DDBJ databases">
        <authorList>
            <person name="Whitehead M."/>
        </authorList>
    </citation>
    <scope>NUCLEOTIDE SEQUENCE [LARGE SCALE GENOMIC DNA]</scope>
</reference>
<evidence type="ECO:0000256" key="20">
    <source>
        <dbReference type="ARBA" id="ARBA00052800"/>
    </source>
</evidence>
<evidence type="ECO:0000256" key="26">
    <source>
        <dbReference type="ARBA" id="ARBA00081727"/>
    </source>
</evidence>
<evidence type="ECO:0000256" key="2">
    <source>
        <dbReference type="ARBA" id="ARBA00004604"/>
    </source>
</evidence>
<evidence type="ECO:0000256" key="13">
    <source>
        <dbReference type="ARBA" id="ARBA00051165"/>
    </source>
</evidence>
<dbReference type="InterPro" id="IPR027450">
    <property type="entry name" value="AlkB-like"/>
</dbReference>
<dbReference type="Proteomes" id="UP001160148">
    <property type="component" value="Unassembled WGS sequence"/>
</dbReference>
<feature type="binding site" evidence="27">
    <location>
        <position position="199"/>
    </location>
    <ligand>
        <name>2-oxoglutarate</name>
        <dbReference type="ChEBI" id="CHEBI:16810"/>
    </ligand>
</feature>
<dbReference type="AlphaFoldDB" id="A0AAV0X6T8"/>
<evidence type="ECO:0000256" key="14">
    <source>
        <dbReference type="ARBA" id="ARBA00051189"/>
    </source>
</evidence>
<feature type="binding site" evidence="27">
    <location>
        <begin position="87"/>
        <end position="89"/>
    </location>
    <ligand>
        <name>substrate</name>
    </ligand>
</feature>
<evidence type="ECO:0000256" key="16">
    <source>
        <dbReference type="ARBA" id="ARBA00051434"/>
    </source>
</evidence>
<comment type="catalytic activity">
    <reaction evidence="14">
        <text>a 1,N(6)-etheno-2'-deoxyadenosine in single-stranded DNA + 2-oxoglutarate + O2 + H2O = a 2'-deoxyadenosine in single-stranded DNA + glyoxal + succinate + CO2</text>
        <dbReference type="Rhea" id="RHEA:70459"/>
        <dbReference type="Rhea" id="RHEA-COMP:17896"/>
        <dbReference type="Rhea" id="RHEA-COMP:17904"/>
        <dbReference type="ChEBI" id="CHEBI:15377"/>
        <dbReference type="ChEBI" id="CHEBI:15379"/>
        <dbReference type="ChEBI" id="CHEBI:16526"/>
        <dbReference type="ChEBI" id="CHEBI:16810"/>
        <dbReference type="ChEBI" id="CHEBI:30031"/>
        <dbReference type="ChEBI" id="CHEBI:34779"/>
        <dbReference type="ChEBI" id="CHEBI:90615"/>
        <dbReference type="ChEBI" id="CHEBI:189583"/>
    </reaction>
    <physiologicalReaction direction="left-to-right" evidence="14">
        <dbReference type="Rhea" id="RHEA:70460"/>
    </physiologicalReaction>
</comment>
<proteinExistence type="predicted"/>
<dbReference type="SUPFAM" id="SSF51197">
    <property type="entry name" value="Clavaminate synthase-like"/>
    <property type="match status" value="1"/>
</dbReference>
<comment type="catalytic activity">
    <reaction evidence="21">
        <text>a methylated nucleobase within DNA + 2-oxoglutarate + O2 = a nucleobase within DNA + formaldehyde + succinate + CO2</text>
        <dbReference type="Rhea" id="RHEA:30299"/>
        <dbReference type="Rhea" id="RHEA-COMP:12192"/>
        <dbReference type="Rhea" id="RHEA-COMP:12193"/>
        <dbReference type="ChEBI" id="CHEBI:15379"/>
        <dbReference type="ChEBI" id="CHEBI:16526"/>
        <dbReference type="ChEBI" id="CHEBI:16810"/>
        <dbReference type="ChEBI" id="CHEBI:16842"/>
        <dbReference type="ChEBI" id="CHEBI:30031"/>
        <dbReference type="ChEBI" id="CHEBI:32875"/>
        <dbReference type="ChEBI" id="CHEBI:64428"/>
        <dbReference type="EC" id="1.14.11.33"/>
    </reaction>
    <physiologicalReaction direction="left-to-right" evidence="21">
        <dbReference type="Rhea" id="RHEA:30300"/>
    </physiologicalReaction>
</comment>
<feature type="binding site" evidence="27">
    <location>
        <position position="217"/>
    </location>
    <ligand>
        <name>2-oxoglutarate</name>
        <dbReference type="ChEBI" id="CHEBI:16810"/>
    </ligand>
</feature>
<keyword evidence="7" id="KW-0223">Dioxygenase</keyword>
<feature type="binding site" evidence="27">
    <location>
        <position position="124"/>
    </location>
    <ligand>
        <name>2-oxoglutarate</name>
        <dbReference type="ChEBI" id="CHEBI:16810"/>
    </ligand>
</feature>
<protein>
    <recommendedName>
        <fullName evidence="24">DNA oxidative demethylase ALKBH2</fullName>
        <ecNumber evidence="23">1.14.11.33</ecNumber>
    </recommendedName>
    <alternativeName>
        <fullName evidence="25">Alkylated DNA repair protein alkB homolog 2</fullName>
    </alternativeName>
    <alternativeName>
        <fullName evidence="26">Alpha-ketoglutarate-dependent dioxygenase alkB homolog 2</fullName>
    </alternativeName>
</protein>
<feature type="binding site" evidence="27">
    <location>
        <position position="126"/>
    </location>
    <ligand>
        <name>2-oxoglutarate</name>
        <dbReference type="ChEBI" id="CHEBI:16810"/>
    </ligand>
</feature>
<evidence type="ECO:0000256" key="5">
    <source>
        <dbReference type="ARBA" id="ARBA00022763"/>
    </source>
</evidence>
<keyword evidence="6" id="KW-0460">Magnesium</keyword>
<feature type="binding site" evidence="27">
    <location>
        <position position="136"/>
    </location>
    <ligand>
        <name>2-oxoglutarate</name>
        <dbReference type="ChEBI" id="CHEBI:16810"/>
    </ligand>
</feature>
<keyword evidence="30" id="KW-1185">Reference proteome</keyword>
<evidence type="ECO:0000256" key="27">
    <source>
        <dbReference type="PIRSR" id="PIRSR632852-1"/>
    </source>
</evidence>
<evidence type="ECO:0000256" key="9">
    <source>
        <dbReference type="ARBA" id="ARBA00023004"/>
    </source>
</evidence>
<keyword evidence="5" id="KW-0227">DNA damage</keyword>
<sequence>MTMPVTTLYEKLMKNAQPSRWRKIVAEDLDLDYCERFLTAAESATLLDYMENNVNYFDGRLSQVKVFGQYYPIPRQQVAFGDAGVSYKFSGTVVPAQPWPQPLYDLKRKICTSCGVDYNFVLVNRYKNGEDHMGEHRDDEVELDKTVPIVSVSLGQTRKFVFKHTDVRKKIRKVELVKLDLHNGSLLMMNQPTNEYWYHSIPKEKNAKNIRLNFTFRKIK</sequence>
<comment type="catalytic activity">
    <reaction evidence="20">
        <text>an N(1)-methyl-2'-deoxyadenosine in double-stranded DNA + 2-oxoglutarate + O2 = a 2'-deoxyadenosine in double-stranded DNA + formaldehyde + succinate + CO2 + H(+)</text>
        <dbReference type="Rhea" id="RHEA:70443"/>
        <dbReference type="Rhea" id="RHEA-COMP:14236"/>
        <dbReference type="Rhea" id="RHEA-COMP:17897"/>
        <dbReference type="ChEBI" id="CHEBI:15378"/>
        <dbReference type="ChEBI" id="CHEBI:15379"/>
        <dbReference type="ChEBI" id="CHEBI:16526"/>
        <dbReference type="ChEBI" id="CHEBI:16810"/>
        <dbReference type="ChEBI" id="CHEBI:16842"/>
        <dbReference type="ChEBI" id="CHEBI:30031"/>
        <dbReference type="ChEBI" id="CHEBI:90615"/>
        <dbReference type="ChEBI" id="CHEBI:139096"/>
    </reaction>
    <physiologicalReaction direction="left-to-right" evidence="20">
        <dbReference type="Rhea" id="RHEA:70444"/>
    </physiologicalReaction>
</comment>
<evidence type="ECO:0000256" key="15">
    <source>
        <dbReference type="ARBA" id="ARBA00051376"/>
    </source>
</evidence>
<dbReference type="EC" id="1.14.11.33" evidence="23"/>
<evidence type="ECO:0000256" key="12">
    <source>
        <dbReference type="ARBA" id="ARBA00051010"/>
    </source>
</evidence>
<evidence type="ECO:0000313" key="29">
    <source>
        <dbReference type="EMBL" id="CAI6363628.1"/>
    </source>
</evidence>
<dbReference type="PROSITE" id="PS51471">
    <property type="entry name" value="FE2OG_OXY"/>
    <property type="match status" value="1"/>
</dbReference>
<evidence type="ECO:0000256" key="25">
    <source>
        <dbReference type="ARBA" id="ARBA00077989"/>
    </source>
</evidence>
<evidence type="ECO:0000256" key="8">
    <source>
        <dbReference type="ARBA" id="ARBA00023002"/>
    </source>
</evidence>
<dbReference type="Pfam" id="PF13532">
    <property type="entry name" value="2OG-FeII_Oxy_2"/>
    <property type="match status" value="1"/>
</dbReference>
<evidence type="ECO:0000256" key="1">
    <source>
        <dbReference type="ARBA" id="ARBA00001954"/>
    </source>
</evidence>
<dbReference type="PANTHER" id="PTHR31573">
    <property type="entry name" value="ALPHA-KETOGLUTARATE-DEPENDENT DIOXYGENASE ALKB HOMOLOG 2"/>
    <property type="match status" value="1"/>
</dbReference>
<evidence type="ECO:0000256" key="10">
    <source>
        <dbReference type="ARBA" id="ARBA00023204"/>
    </source>
</evidence>
<evidence type="ECO:0000256" key="18">
    <source>
        <dbReference type="ARBA" id="ARBA00052597"/>
    </source>
</evidence>
<dbReference type="Gene3D" id="2.60.120.590">
    <property type="entry name" value="Alpha-ketoglutarate-dependent dioxygenase AlkB-like"/>
    <property type="match status" value="1"/>
</dbReference>
<dbReference type="GO" id="GO:0005654">
    <property type="term" value="C:nucleoplasm"/>
    <property type="evidence" value="ECO:0007669"/>
    <property type="project" value="UniProtKB-SubCell"/>
</dbReference>
<comment type="catalytic activity">
    <reaction evidence="12">
        <text>an N(1)-methyl-2'-deoxyadenosine in single-stranded DNA + 2-oxoglutarate + O2 = a 2'-deoxyadenosine in single-stranded DNA + formaldehyde + succinate + CO2 + H(+)</text>
        <dbReference type="Rhea" id="RHEA:70447"/>
        <dbReference type="Rhea" id="RHEA-COMP:17895"/>
        <dbReference type="Rhea" id="RHEA-COMP:17896"/>
        <dbReference type="ChEBI" id="CHEBI:15378"/>
        <dbReference type="ChEBI" id="CHEBI:15379"/>
        <dbReference type="ChEBI" id="CHEBI:16526"/>
        <dbReference type="ChEBI" id="CHEBI:16810"/>
        <dbReference type="ChEBI" id="CHEBI:16842"/>
        <dbReference type="ChEBI" id="CHEBI:30031"/>
        <dbReference type="ChEBI" id="CHEBI:90615"/>
        <dbReference type="ChEBI" id="CHEBI:139096"/>
    </reaction>
    <physiologicalReaction direction="left-to-right" evidence="12">
        <dbReference type="Rhea" id="RHEA:70448"/>
    </physiologicalReaction>
</comment>
<comment type="subunit">
    <text evidence="22">Interacts with PCNA homotrimer; this interaction is enhanced during the S-phase of the cell cycle. Interacts with nucleolar proteins NCL, UBTF and NPM1. Interacts with XRCC5-XRCC6 heterodimer.</text>
</comment>
<evidence type="ECO:0000256" key="11">
    <source>
        <dbReference type="ARBA" id="ARBA00023242"/>
    </source>
</evidence>
<keyword evidence="4" id="KW-0479">Metal-binding</keyword>
<evidence type="ECO:0000256" key="17">
    <source>
        <dbReference type="ARBA" id="ARBA00051755"/>
    </source>
</evidence>
<organism evidence="29 30">
    <name type="scientific">Macrosiphum euphorbiae</name>
    <name type="common">potato aphid</name>
    <dbReference type="NCBI Taxonomy" id="13131"/>
    <lineage>
        <taxon>Eukaryota</taxon>
        <taxon>Metazoa</taxon>
        <taxon>Ecdysozoa</taxon>
        <taxon>Arthropoda</taxon>
        <taxon>Hexapoda</taxon>
        <taxon>Insecta</taxon>
        <taxon>Pterygota</taxon>
        <taxon>Neoptera</taxon>
        <taxon>Paraneoptera</taxon>
        <taxon>Hemiptera</taxon>
        <taxon>Sternorrhyncha</taxon>
        <taxon>Aphidomorpha</taxon>
        <taxon>Aphidoidea</taxon>
        <taxon>Aphididae</taxon>
        <taxon>Macrosiphini</taxon>
        <taxon>Macrosiphum</taxon>
    </lineage>
</organism>
<comment type="cofactor">
    <cofactor evidence="1">
        <name>Fe(2+)</name>
        <dbReference type="ChEBI" id="CHEBI:29033"/>
    </cofactor>
</comment>
<comment type="catalytic activity">
    <reaction evidence="16">
        <text>a 3,N(4)-etheno-2'-deoxycytidine in double-stranded DNA + 2-oxoglutarate + O2 + H2O = a 2'-deoxycytidine in double-stranded DNA + glyoxal + succinate + CO2</text>
        <dbReference type="Rhea" id="RHEA:70467"/>
        <dbReference type="Rhea" id="RHEA-COMP:17070"/>
        <dbReference type="Rhea" id="RHEA-COMP:17905"/>
        <dbReference type="ChEBI" id="CHEBI:15377"/>
        <dbReference type="ChEBI" id="CHEBI:15379"/>
        <dbReference type="ChEBI" id="CHEBI:16526"/>
        <dbReference type="ChEBI" id="CHEBI:16810"/>
        <dbReference type="ChEBI" id="CHEBI:30031"/>
        <dbReference type="ChEBI" id="CHEBI:34779"/>
        <dbReference type="ChEBI" id="CHEBI:85452"/>
        <dbReference type="ChEBI" id="CHEBI:189585"/>
    </reaction>
    <physiologicalReaction direction="left-to-right" evidence="16">
        <dbReference type="Rhea" id="RHEA:70468"/>
    </physiologicalReaction>
</comment>
<gene>
    <name evidence="29" type="ORF">MEUPH1_LOCUS18550</name>
</gene>
<dbReference type="GO" id="GO:0051747">
    <property type="term" value="F:cytosine C-5 DNA demethylase activity"/>
    <property type="evidence" value="ECO:0007669"/>
    <property type="project" value="TreeGrafter"/>
</dbReference>
<evidence type="ECO:0000256" key="19">
    <source>
        <dbReference type="ARBA" id="ARBA00052627"/>
    </source>
</evidence>
<dbReference type="GO" id="GO:0006307">
    <property type="term" value="P:DNA alkylation repair"/>
    <property type="evidence" value="ECO:0007669"/>
    <property type="project" value="UniProtKB-ARBA"/>
</dbReference>
<dbReference type="InterPro" id="IPR037151">
    <property type="entry name" value="AlkB-like_sf"/>
</dbReference>
<comment type="catalytic activity">
    <reaction evidence="13">
        <text>an N(3)-methyl-2'-deoxycytidine in single-stranded DNA + 2-oxoglutarate + O2 = a 2'-deoxycytidine in single-stranded DNA + formaldehyde + succinate + CO2 + H(+)</text>
        <dbReference type="Rhea" id="RHEA:70435"/>
        <dbReference type="Rhea" id="RHEA-COMP:12846"/>
        <dbReference type="Rhea" id="RHEA-COMP:17894"/>
        <dbReference type="ChEBI" id="CHEBI:15378"/>
        <dbReference type="ChEBI" id="CHEBI:15379"/>
        <dbReference type="ChEBI" id="CHEBI:16526"/>
        <dbReference type="ChEBI" id="CHEBI:16810"/>
        <dbReference type="ChEBI" id="CHEBI:16842"/>
        <dbReference type="ChEBI" id="CHEBI:30031"/>
        <dbReference type="ChEBI" id="CHEBI:85452"/>
        <dbReference type="ChEBI" id="CHEBI:139075"/>
    </reaction>
    <physiologicalReaction direction="left-to-right" evidence="13">
        <dbReference type="Rhea" id="RHEA:70436"/>
    </physiologicalReaction>
</comment>
<accession>A0AAV0X6T8</accession>
<evidence type="ECO:0000313" key="30">
    <source>
        <dbReference type="Proteomes" id="UP001160148"/>
    </source>
</evidence>
<keyword evidence="10" id="KW-0234">DNA repair</keyword>
<evidence type="ECO:0000256" key="4">
    <source>
        <dbReference type="ARBA" id="ARBA00022723"/>
    </source>
</evidence>
<dbReference type="EMBL" id="CARXXK010000003">
    <property type="protein sequence ID" value="CAI6363628.1"/>
    <property type="molecule type" value="Genomic_DNA"/>
</dbReference>
<keyword evidence="11" id="KW-0539">Nucleus</keyword>
<dbReference type="PANTHER" id="PTHR31573:SF1">
    <property type="entry name" value="DNA OXIDATIVE DEMETHYLASE ALKBH2"/>
    <property type="match status" value="1"/>
</dbReference>
<dbReference type="GO" id="GO:0035516">
    <property type="term" value="F:broad specificity oxidative DNA demethylase activity"/>
    <property type="evidence" value="ECO:0007669"/>
    <property type="project" value="UniProtKB-EC"/>
</dbReference>
<feature type="binding site" evidence="27">
    <location>
        <position position="139"/>
    </location>
    <ligand>
        <name>substrate</name>
    </ligand>
</feature>
<dbReference type="InterPro" id="IPR032852">
    <property type="entry name" value="ALKBH2"/>
</dbReference>
<feature type="domain" description="Fe2OG dioxygenase" evidence="28">
    <location>
        <begin position="117"/>
        <end position="220"/>
    </location>
</feature>
<evidence type="ECO:0000256" key="7">
    <source>
        <dbReference type="ARBA" id="ARBA00022964"/>
    </source>
</evidence>
<evidence type="ECO:0000256" key="21">
    <source>
        <dbReference type="ARBA" id="ARBA00053025"/>
    </source>
</evidence>
<comment type="catalytic activity">
    <reaction evidence="18">
        <text>a 3,N(4)-etheno-2'-deoxycytidine in single-stranded DNA + 2-oxoglutarate + O2 + H2O = a 2'-deoxycytidine in single-stranded DNA + glyoxal + succinate + CO2</text>
        <dbReference type="Rhea" id="RHEA:70471"/>
        <dbReference type="Rhea" id="RHEA-COMP:12846"/>
        <dbReference type="Rhea" id="RHEA-COMP:17906"/>
        <dbReference type="ChEBI" id="CHEBI:15377"/>
        <dbReference type="ChEBI" id="CHEBI:15379"/>
        <dbReference type="ChEBI" id="CHEBI:16526"/>
        <dbReference type="ChEBI" id="CHEBI:16810"/>
        <dbReference type="ChEBI" id="CHEBI:30031"/>
        <dbReference type="ChEBI" id="CHEBI:34779"/>
        <dbReference type="ChEBI" id="CHEBI:85452"/>
        <dbReference type="ChEBI" id="CHEBI:189585"/>
    </reaction>
    <physiologicalReaction direction="left-to-right" evidence="18">
        <dbReference type="Rhea" id="RHEA:70472"/>
    </physiologicalReaction>
</comment>
<dbReference type="FunFam" id="2.60.120.590:FF:000004">
    <property type="entry name" value="DNA oxidative demethylase ALKBH2"/>
    <property type="match status" value="1"/>
</dbReference>
<evidence type="ECO:0000256" key="24">
    <source>
        <dbReference type="ARBA" id="ARBA00072134"/>
    </source>
</evidence>
<keyword evidence="9" id="KW-0408">Iron</keyword>
<comment type="catalytic activity">
    <reaction evidence="19">
        <text>a 1,N(6)-etheno-2'-deoxyadenosine in double-stranded DNA + 2-oxoglutarate + O2 + H2O = a 2'-deoxyadenosine in double-stranded DNA + glyoxal + succinate + CO2</text>
        <dbReference type="Rhea" id="RHEA:70463"/>
        <dbReference type="Rhea" id="RHEA-COMP:17897"/>
        <dbReference type="Rhea" id="RHEA-COMP:17903"/>
        <dbReference type="ChEBI" id="CHEBI:15377"/>
        <dbReference type="ChEBI" id="CHEBI:15379"/>
        <dbReference type="ChEBI" id="CHEBI:16526"/>
        <dbReference type="ChEBI" id="CHEBI:16810"/>
        <dbReference type="ChEBI" id="CHEBI:30031"/>
        <dbReference type="ChEBI" id="CHEBI:34779"/>
        <dbReference type="ChEBI" id="CHEBI:90615"/>
        <dbReference type="ChEBI" id="CHEBI:189583"/>
    </reaction>
    <physiologicalReaction direction="left-to-right" evidence="19">
        <dbReference type="Rhea" id="RHEA:70464"/>
    </physiologicalReaction>
</comment>
<comment type="subcellular location">
    <subcellularLocation>
        <location evidence="2">Nucleus</location>
        <location evidence="2">Nucleolus</location>
    </subcellularLocation>
    <subcellularLocation>
        <location evidence="3">Nucleus</location>
        <location evidence="3">Nucleoplasm</location>
    </subcellularLocation>
</comment>